<dbReference type="OMA" id="VIPEMTD"/>
<evidence type="ECO:0000256" key="5">
    <source>
        <dbReference type="ARBA" id="ARBA00023242"/>
    </source>
</evidence>
<evidence type="ECO:0000259" key="8">
    <source>
        <dbReference type="Pfam" id="PF16922"/>
    </source>
</evidence>
<comment type="function">
    <text evidence="6">The GINS complex plays an essential role in the initiation of DNA replication.</text>
</comment>
<dbReference type="GO" id="GO:0000727">
    <property type="term" value="P:double-strand break repair via break-induced replication"/>
    <property type="evidence" value="ECO:0007669"/>
    <property type="project" value="TreeGrafter"/>
</dbReference>
<dbReference type="InterPro" id="IPR036224">
    <property type="entry name" value="GINS_bundle-like_dom_sf"/>
</dbReference>
<evidence type="ECO:0000256" key="1">
    <source>
        <dbReference type="ARBA" id="ARBA00004123"/>
    </source>
</evidence>
<gene>
    <name evidence="9" type="ORF">CRE_21196</name>
</gene>
<dbReference type="PANTHER" id="PTHR21206:SF0">
    <property type="entry name" value="DNA REPLICATION COMPLEX GINS PROTEIN SLD5"/>
    <property type="match status" value="1"/>
</dbReference>
<dbReference type="SUPFAM" id="SSF158573">
    <property type="entry name" value="GINS helical bundle-like"/>
    <property type="match status" value="1"/>
</dbReference>
<dbReference type="Gene3D" id="3.40.5.60">
    <property type="match status" value="1"/>
</dbReference>
<dbReference type="CTD" id="9816444"/>
<dbReference type="PIRSF" id="PIRSF007764">
    <property type="entry name" value="Sld5"/>
    <property type="match status" value="1"/>
</dbReference>
<dbReference type="STRING" id="31234.E3MET3"/>
<dbReference type="EMBL" id="DS268440">
    <property type="protein sequence ID" value="EFP00786.1"/>
    <property type="molecule type" value="Genomic_DNA"/>
</dbReference>
<evidence type="ECO:0000256" key="6">
    <source>
        <dbReference type="PIRNR" id="PIRNR007764"/>
    </source>
</evidence>
<dbReference type="Proteomes" id="UP000008281">
    <property type="component" value="Unassembled WGS sequence"/>
</dbReference>
<evidence type="ECO:0000256" key="2">
    <source>
        <dbReference type="ARBA" id="ARBA00008187"/>
    </source>
</evidence>
<dbReference type="KEGG" id="crq:GCK72_022015"/>
<keyword evidence="5 6" id="KW-0539">Nucleus</keyword>
<dbReference type="RefSeq" id="XP_003105325.2">
    <property type="nucleotide sequence ID" value="XM_003105277.2"/>
</dbReference>
<dbReference type="InterPro" id="IPR021151">
    <property type="entry name" value="GINS_A"/>
</dbReference>
<protein>
    <recommendedName>
        <fullName evidence="3 6">DNA replication complex GINS protein SLD5</fullName>
    </recommendedName>
</protein>
<organism evidence="10">
    <name type="scientific">Caenorhabditis remanei</name>
    <name type="common">Caenorhabditis vulgaris</name>
    <dbReference type="NCBI Taxonomy" id="31234"/>
    <lineage>
        <taxon>Eukaryota</taxon>
        <taxon>Metazoa</taxon>
        <taxon>Ecdysozoa</taxon>
        <taxon>Nematoda</taxon>
        <taxon>Chromadorea</taxon>
        <taxon>Rhabditida</taxon>
        <taxon>Rhabditina</taxon>
        <taxon>Rhabditomorpha</taxon>
        <taxon>Rhabditoidea</taxon>
        <taxon>Rhabditidae</taxon>
        <taxon>Peloderinae</taxon>
        <taxon>Caenorhabditis</taxon>
    </lineage>
</organism>
<dbReference type="AlphaFoldDB" id="E3MET3"/>
<name>E3MET3_CAERE</name>
<dbReference type="GO" id="GO:0006261">
    <property type="term" value="P:DNA-templated DNA replication"/>
    <property type="evidence" value="ECO:0007669"/>
    <property type="project" value="InterPro"/>
</dbReference>
<accession>E3MET3</accession>
<comment type="similarity">
    <text evidence="2 6">Belongs to the GINS4/SLD5 family.</text>
</comment>
<comment type="subcellular location">
    <subcellularLocation>
        <location evidence="1 6">Nucleus</location>
    </subcellularLocation>
</comment>
<dbReference type="InterPro" id="IPR038749">
    <property type="entry name" value="Sld5_GINS_A"/>
</dbReference>
<evidence type="ECO:0000259" key="7">
    <source>
        <dbReference type="Pfam" id="PF05916"/>
    </source>
</evidence>
<keyword evidence="10" id="KW-1185">Reference proteome</keyword>
<evidence type="ECO:0000313" key="10">
    <source>
        <dbReference type="Proteomes" id="UP000008281"/>
    </source>
</evidence>
<dbReference type="InterPro" id="IPR031633">
    <property type="entry name" value="SLD5_C"/>
</dbReference>
<dbReference type="HOGENOM" id="CLU_071893_3_1_1"/>
<proteinExistence type="inferred from homology"/>
<dbReference type="CDD" id="cd11711">
    <property type="entry name" value="GINS_A_Sld5"/>
    <property type="match status" value="1"/>
</dbReference>
<evidence type="ECO:0000256" key="3">
    <source>
        <dbReference type="ARBA" id="ARBA00014804"/>
    </source>
</evidence>
<dbReference type="FunCoup" id="E3MET3">
    <property type="interactions" value="1964"/>
</dbReference>
<dbReference type="Pfam" id="PF05916">
    <property type="entry name" value="Sld5"/>
    <property type="match status" value="1"/>
</dbReference>
<evidence type="ECO:0000256" key="4">
    <source>
        <dbReference type="ARBA" id="ARBA00022705"/>
    </source>
</evidence>
<dbReference type="PANTHER" id="PTHR21206">
    <property type="entry name" value="SLD5 PROTEIN"/>
    <property type="match status" value="1"/>
</dbReference>
<dbReference type="OrthoDB" id="338231at2759"/>
<feature type="domain" description="DNA replication complex GINS protein SLD5 C-terminal" evidence="8">
    <location>
        <begin position="165"/>
        <end position="221"/>
    </location>
</feature>
<evidence type="ECO:0000313" key="9">
    <source>
        <dbReference type="EMBL" id="EFP00786.1"/>
    </source>
</evidence>
<reference evidence="9" key="1">
    <citation type="submission" date="2007-07" db="EMBL/GenBank/DDBJ databases">
        <title>PCAP assembly of the Caenorhabditis remanei genome.</title>
        <authorList>
            <consortium name="The Caenorhabditis remanei Sequencing Consortium"/>
            <person name="Wilson R.K."/>
        </authorList>
    </citation>
    <scope>NUCLEOTIDE SEQUENCE [LARGE SCALE GENOMIC DNA]</scope>
    <source>
        <strain evidence="9">PB4641</strain>
    </source>
</reference>
<sequence>MTDEPTIDMDDDYDDITTPEEVLRKMTLMWQNELCAPCLLPSQMELVDILLDQIQGMEDDISRQRDKMQLRISLHRSELQRISFLTSDYVRCRLRKIEANPNNVIEEHNLRKNDVTNPIELLSETELKFAEEYALAEAELFEKTVIEFMPVALKKIPVPKPDHKNDMVYAKVLDDDVGNVTVTDWRDLNAELVLEMEKSSCHLIPFESVKPYVEEGKMQLL</sequence>
<dbReference type="eggNOG" id="KOG3176">
    <property type="taxonomic scope" value="Eukaryota"/>
</dbReference>
<dbReference type="GO" id="GO:0000811">
    <property type="term" value="C:GINS complex"/>
    <property type="evidence" value="ECO:0007669"/>
    <property type="project" value="UniProtKB-UniRule"/>
</dbReference>
<dbReference type="SUPFAM" id="SSF160059">
    <property type="entry name" value="PriA/YqbF domain"/>
    <property type="match status" value="1"/>
</dbReference>
<keyword evidence="4 6" id="KW-0235">DNA replication</keyword>
<feature type="domain" description="GINS subunit" evidence="7">
    <location>
        <begin position="64"/>
        <end position="142"/>
    </location>
</feature>
<dbReference type="GeneID" id="9816444"/>
<dbReference type="InParanoid" id="E3MET3"/>
<dbReference type="InterPro" id="IPR008591">
    <property type="entry name" value="GINS_Sld5"/>
</dbReference>
<dbReference type="Gene3D" id="1.20.58.1030">
    <property type="match status" value="1"/>
</dbReference>
<dbReference type="Pfam" id="PF16922">
    <property type="entry name" value="SLD5_C"/>
    <property type="match status" value="1"/>
</dbReference>